<reference evidence="9" key="3">
    <citation type="submission" date="2022-01" db="UniProtKB">
        <authorList>
            <consortium name="EnsemblPlants"/>
        </authorList>
    </citation>
    <scope>IDENTIFICATION</scope>
    <source>
        <strain evidence="9">subsp. vulgare</strain>
    </source>
</reference>
<dbReference type="InterPro" id="IPR040390">
    <property type="entry name" value="TIFY/JAZ"/>
</dbReference>
<reference evidence="9" key="2">
    <citation type="submission" date="2020-10" db="EMBL/GenBank/DDBJ databases">
        <authorList>
            <person name="Scholz U."/>
            <person name="Mascher M."/>
            <person name="Fiebig A."/>
        </authorList>
    </citation>
    <scope>NUCLEOTIDE SEQUENCE [LARGE SCALE GENOMIC DNA]</scope>
    <source>
        <strain evidence="9">cv. Morex</strain>
    </source>
</reference>
<evidence type="ECO:0000256" key="1">
    <source>
        <dbReference type="ARBA" id="ARBA00008614"/>
    </source>
</evidence>
<reference evidence="10" key="1">
    <citation type="journal article" date="2012" name="Nature">
        <title>A physical, genetic and functional sequence assembly of the barley genome.</title>
        <authorList>
            <consortium name="The International Barley Genome Sequencing Consortium"/>
            <person name="Mayer K.F."/>
            <person name="Waugh R."/>
            <person name="Brown J.W."/>
            <person name="Schulman A."/>
            <person name="Langridge P."/>
            <person name="Platzer M."/>
            <person name="Fincher G.B."/>
            <person name="Muehlbauer G.J."/>
            <person name="Sato K."/>
            <person name="Close T.J."/>
            <person name="Wise R.P."/>
            <person name="Stein N."/>
        </authorList>
    </citation>
    <scope>NUCLEOTIDE SEQUENCE [LARGE SCALE GENOMIC DNA]</scope>
    <source>
        <strain evidence="10">cv. Morex</strain>
    </source>
</reference>
<dbReference type="Proteomes" id="UP000011116">
    <property type="component" value="Chromosome 6H"/>
</dbReference>
<dbReference type="RefSeq" id="XP_044955714.1">
    <property type="nucleotide sequence ID" value="XM_045099779.1"/>
</dbReference>
<gene>
    <name evidence="9" type="primary">LOC123406289</name>
</gene>
<comment type="subcellular location">
    <subcellularLocation>
        <location evidence="6">Nucleus</location>
    </subcellularLocation>
</comment>
<dbReference type="Gramene" id="HORVU.MOREX.r3.6HG0612550.1">
    <property type="protein sequence ID" value="HORVU.MOREX.r3.6HG0612550.1"/>
    <property type="gene ID" value="HORVU.MOREX.r3.6HG0612550"/>
</dbReference>
<dbReference type="PROSITE" id="PS51320">
    <property type="entry name" value="TIFY"/>
    <property type="match status" value="1"/>
</dbReference>
<keyword evidence="3" id="KW-0832">Ubl conjugation</keyword>
<dbReference type="AlphaFoldDB" id="A0A8I6Y444"/>
<evidence type="ECO:0000256" key="2">
    <source>
        <dbReference type="ARBA" id="ARBA00022819"/>
    </source>
</evidence>
<dbReference type="PANTHER" id="PTHR33077:SF129">
    <property type="entry name" value="PROTEIN TIFY"/>
    <property type="match status" value="1"/>
</dbReference>
<comment type="similarity">
    <text evidence="1 6">Belongs to the TIFY/JAZ family.</text>
</comment>
<keyword evidence="2 6" id="KW-1184">Jasmonic acid signaling pathway</keyword>
<dbReference type="SMART" id="SM00979">
    <property type="entry name" value="TIFY"/>
    <property type="match status" value="1"/>
</dbReference>
<evidence type="ECO:0000256" key="7">
    <source>
        <dbReference type="SAM" id="MobiDB-lite"/>
    </source>
</evidence>
<feature type="region of interest" description="Disordered" evidence="7">
    <location>
        <begin position="200"/>
        <end position="237"/>
    </location>
</feature>
<comment type="function">
    <text evidence="6">Repressor of jasmonate responses.</text>
</comment>
<organism evidence="9 10">
    <name type="scientific">Hordeum vulgare subsp. vulgare</name>
    <name type="common">Domesticated barley</name>
    <dbReference type="NCBI Taxonomy" id="112509"/>
    <lineage>
        <taxon>Eukaryota</taxon>
        <taxon>Viridiplantae</taxon>
        <taxon>Streptophyta</taxon>
        <taxon>Embryophyta</taxon>
        <taxon>Tracheophyta</taxon>
        <taxon>Spermatophyta</taxon>
        <taxon>Magnoliopsida</taxon>
        <taxon>Liliopsida</taxon>
        <taxon>Poales</taxon>
        <taxon>Poaceae</taxon>
        <taxon>BOP clade</taxon>
        <taxon>Pooideae</taxon>
        <taxon>Triticodae</taxon>
        <taxon>Triticeae</taxon>
        <taxon>Hordeinae</taxon>
        <taxon>Hordeum</taxon>
    </lineage>
</organism>
<sequence>MEMDFLGPRSAPRHAMPLVVRRDAEDDGEPWCFASPAHFAYPDVRAAAHRHHPTAPSYQVHAPPAPPLHPQAFPCAIPASSLQLQGPQVVHSAAYTPDQRCSAAQLTIFYAGSVHVFDNVTKEKADQITFMAAKAAQAGGSPPVRRALRHSESAPVPYKRKHMPLARARSDPVHPSQQTLFMLPPKDVPLARSASLARFLERRKRKQRSANAATPYSRREISPGSGDTFHMVSPGNTTLSGNTELSWFFGDDKAGSRDEEALDTELKM</sequence>
<evidence type="ECO:0000313" key="10">
    <source>
        <dbReference type="Proteomes" id="UP000011116"/>
    </source>
</evidence>
<dbReference type="InterPro" id="IPR010399">
    <property type="entry name" value="Tify_dom"/>
</dbReference>
<evidence type="ECO:0000313" key="9">
    <source>
        <dbReference type="EnsemblPlants" id="HORVU.MOREX.r3.6HG0612550.1"/>
    </source>
</evidence>
<dbReference type="GO" id="GO:0005634">
    <property type="term" value="C:nucleus"/>
    <property type="evidence" value="ECO:0000318"/>
    <property type="project" value="GO_Central"/>
</dbReference>
<dbReference type="InterPro" id="IPR018467">
    <property type="entry name" value="CCT_CS"/>
</dbReference>
<comment type="domain">
    <text evidence="6">The jas domain is required for interaction with COI1.</text>
</comment>
<dbReference type="GO" id="GO:2000022">
    <property type="term" value="P:regulation of jasmonic acid mediated signaling pathway"/>
    <property type="evidence" value="ECO:0000318"/>
    <property type="project" value="GO_Central"/>
</dbReference>
<accession>A0A8I6Y444</accession>
<dbReference type="GO" id="GO:0031347">
    <property type="term" value="P:regulation of defense response"/>
    <property type="evidence" value="ECO:0000318"/>
    <property type="project" value="GO_Central"/>
</dbReference>
<proteinExistence type="inferred from homology"/>
<dbReference type="OMA" id="EPWCFAS"/>
<keyword evidence="10" id="KW-1185">Reference proteome</keyword>
<dbReference type="PANTHER" id="PTHR33077">
    <property type="entry name" value="PROTEIN TIFY 4A-RELATED-RELATED"/>
    <property type="match status" value="1"/>
</dbReference>
<keyword evidence="6" id="KW-0539">Nucleus</keyword>
<evidence type="ECO:0000256" key="5">
    <source>
        <dbReference type="ARBA" id="ARBA00023163"/>
    </source>
</evidence>
<evidence type="ECO:0000259" key="8">
    <source>
        <dbReference type="PROSITE" id="PS51320"/>
    </source>
</evidence>
<feature type="domain" description="Tify" evidence="8">
    <location>
        <begin position="99"/>
        <end position="134"/>
    </location>
</feature>
<name>A0A8I6Y444_HORVV</name>
<dbReference type="OrthoDB" id="649989at2759"/>
<keyword evidence="4" id="KW-0805">Transcription regulation</keyword>
<protein>
    <recommendedName>
        <fullName evidence="6">Protein TIFY</fullName>
    </recommendedName>
    <alternativeName>
        <fullName evidence="6">Jasmonate ZIM domain-containing protein</fullName>
    </alternativeName>
</protein>
<dbReference type="Pfam" id="PF09425">
    <property type="entry name" value="Jas_motif"/>
    <property type="match status" value="1"/>
</dbReference>
<dbReference type="KEGG" id="hvg:123406289"/>
<dbReference type="Pfam" id="PF06200">
    <property type="entry name" value="tify"/>
    <property type="match status" value="1"/>
</dbReference>
<dbReference type="EnsemblPlants" id="HORVU.MOREX.r3.6HG0612550.1">
    <property type="protein sequence ID" value="HORVU.MOREX.r3.6HG0612550.1"/>
    <property type="gene ID" value="HORVU.MOREX.r3.6HG0612550"/>
</dbReference>
<dbReference type="Gramene" id="HORVU.MOREX.r2.6HG0507930.1">
    <property type="protein sequence ID" value="HORVU.MOREX.r2.6HG0507930.1"/>
    <property type="gene ID" value="HORVU.MOREX.r2.6HG0507930"/>
</dbReference>
<keyword evidence="5" id="KW-0804">Transcription</keyword>
<evidence type="ECO:0000256" key="4">
    <source>
        <dbReference type="ARBA" id="ARBA00023015"/>
    </source>
</evidence>
<dbReference type="GO" id="GO:0009611">
    <property type="term" value="P:response to wounding"/>
    <property type="evidence" value="ECO:0000318"/>
    <property type="project" value="GO_Central"/>
</dbReference>
<dbReference type="GeneID" id="123406289"/>
<evidence type="ECO:0000256" key="3">
    <source>
        <dbReference type="ARBA" id="ARBA00022843"/>
    </source>
</evidence>
<evidence type="ECO:0000256" key="6">
    <source>
        <dbReference type="RuleBase" id="RU369065"/>
    </source>
</evidence>